<dbReference type="OrthoDB" id="4097008at2759"/>
<protein>
    <recommendedName>
        <fullName evidence="4">Inheritance of peroxisomes protein 1</fullName>
    </recommendedName>
</protein>
<keyword evidence="8" id="KW-1185">Reference proteome</keyword>
<evidence type="ECO:0000256" key="1">
    <source>
        <dbReference type="ARBA" id="ARBA00003594"/>
    </source>
</evidence>
<dbReference type="EMBL" id="KE148168">
    <property type="protein sequence ID" value="EPE03405.1"/>
    <property type="molecule type" value="Genomic_DNA"/>
</dbReference>
<feature type="compositionally biased region" description="Polar residues" evidence="6">
    <location>
        <begin position="702"/>
        <end position="719"/>
    </location>
</feature>
<proteinExistence type="inferred from homology"/>
<evidence type="ECO:0000313" key="7">
    <source>
        <dbReference type="EMBL" id="EPE03405.1"/>
    </source>
</evidence>
<dbReference type="Proteomes" id="UP000016923">
    <property type="component" value="Unassembled WGS sequence"/>
</dbReference>
<feature type="compositionally biased region" description="Acidic residues" evidence="6">
    <location>
        <begin position="680"/>
        <end position="698"/>
    </location>
</feature>
<gene>
    <name evidence="7" type="ORF">F503_07708</name>
</gene>
<feature type="region of interest" description="Disordered" evidence="6">
    <location>
        <begin position="297"/>
        <end position="376"/>
    </location>
</feature>
<comment type="function">
    <text evidence="1">Required for peroxisome inheritance.</text>
</comment>
<evidence type="ECO:0000256" key="6">
    <source>
        <dbReference type="SAM" id="MobiDB-lite"/>
    </source>
</evidence>
<feature type="region of interest" description="Disordered" evidence="6">
    <location>
        <begin position="1"/>
        <end position="72"/>
    </location>
</feature>
<evidence type="ECO:0000256" key="4">
    <source>
        <dbReference type="ARBA" id="ARBA00021397"/>
    </source>
</evidence>
<organism evidence="7 8">
    <name type="scientific">Ophiostoma piceae (strain UAMH 11346)</name>
    <name type="common">Sap stain fungus</name>
    <dbReference type="NCBI Taxonomy" id="1262450"/>
    <lineage>
        <taxon>Eukaryota</taxon>
        <taxon>Fungi</taxon>
        <taxon>Dikarya</taxon>
        <taxon>Ascomycota</taxon>
        <taxon>Pezizomycotina</taxon>
        <taxon>Sordariomycetes</taxon>
        <taxon>Sordariomycetidae</taxon>
        <taxon>Ophiostomatales</taxon>
        <taxon>Ophiostomataceae</taxon>
        <taxon>Ophiostoma</taxon>
    </lineage>
</organism>
<feature type="region of interest" description="Disordered" evidence="6">
    <location>
        <begin position="431"/>
        <end position="550"/>
    </location>
</feature>
<keyword evidence="5" id="KW-0472">Membrane</keyword>
<dbReference type="GO" id="GO:0005780">
    <property type="term" value="C:extrinsic component of intraperoxisomal membrane"/>
    <property type="evidence" value="ECO:0007669"/>
    <property type="project" value="InterPro"/>
</dbReference>
<evidence type="ECO:0000256" key="2">
    <source>
        <dbReference type="ARBA" id="ARBA00004421"/>
    </source>
</evidence>
<evidence type="ECO:0000256" key="5">
    <source>
        <dbReference type="ARBA" id="ARBA00023136"/>
    </source>
</evidence>
<feature type="compositionally biased region" description="Low complexity" evidence="6">
    <location>
        <begin position="1"/>
        <end position="30"/>
    </location>
</feature>
<dbReference type="eggNOG" id="ENOG502S7ZC">
    <property type="taxonomic scope" value="Eukaryota"/>
</dbReference>
<comment type="similarity">
    <text evidence="3">Belongs to the INP1 family.</text>
</comment>
<feature type="compositionally biased region" description="Basic and acidic residues" evidence="6">
    <location>
        <begin position="445"/>
        <end position="456"/>
    </location>
</feature>
<feature type="compositionally biased region" description="Polar residues" evidence="6">
    <location>
        <begin position="457"/>
        <end position="468"/>
    </location>
</feature>
<dbReference type="AlphaFoldDB" id="S3CRW3"/>
<dbReference type="HOGENOM" id="CLU_016546_0_0_1"/>
<dbReference type="GO" id="GO:0045033">
    <property type="term" value="P:peroxisome inheritance"/>
    <property type="evidence" value="ECO:0007669"/>
    <property type="project" value="InterPro"/>
</dbReference>
<accession>S3CRW3</accession>
<feature type="region of interest" description="Disordered" evidence="6">
    <location>
        <begin position="662"/>
        <end position="723"/>
    </location>
</feature>
<feature type="compositionally biased region" description="Basic and acidic residues" evidence="6">
    <location>
        <begin position="39"/>
        <end position="70"/>
    </location>
</feature>
<evidence type="ECO:0000313" key="8">
    <source>
        <dbReference type="Proteomes" id="UP000016923"/>
    </source>
</evidence>
<feature type="compositionally biased region" description="Low complexity" evidence="6">
    <location>
        <begin position="502"/>
        <end position="517"/>
    </location>
</feature>
<evidence type="ECO:0000256" key="3">
    <source>
        <dbReference type="ARBA" id="ARBA00010707"/>
    </source>
</evidence>
<sequence length="736" mass="79846">MGAARAAGHDAAAPTPPRRAYTAPLAPRAPVSIRGSSNGHRDHADHRDYRDHSDYRDYRSHRERPTDPNDPRNVLAAAAAEAAAAAADFGTSPKSDVSSVAGSNVGSAVGSAVGSNVGSNIGSYMPPSAANGEAIETLYTHPAVKILSFNAGPRINLDNIGSSASRAAAGRNRRSTSTAGIEDDIPPGTLAWSSQFDRTIAIGALSIYRAPGSVAFLSCGSALQPILPKSQCWCIDEESSKFILQIRRPQYWRIEVPVGDDGENDERAHRLREVLEHILQFEKTPCPFKRDFTVELPEQQTPLKKKPWTPVKRPDSDVSLAGPAHPKLQTPQPHPERQVTSPAPLPEEGEDEPVSLTPAPRKPHGQEPPSAQRTEFTRKEWLAMLEAEKKKGNDHPLDEFGRKLVPTLVAEHEQRISDLKASEIEVNKMGVPWHDNGTGMPHPGGEGESKPRRERTMSLTSDVPTSTRAAWPSIDGRWHEESDQSTTADSNSPFNSLRSWLSSSKTVTSATSPPSSTGDDVPPSLTSLYTNNDQQQPPRTRHRATTSSISVSNRAGLQPAVNIIAPAHLRNINVSGRVSGGATTRMEAMQLIPGSIMYRVLEMLLAPPAYLMSLMLKIAARILKGEWRGSALGTNTDTGENISAQWDYSDVVDPFGRRGAALRRSGSTKRADKPTSYTEADVDVYTDDENGDSDEDDGNTARCFSSSSKTRAGNETETLSDVGGDPIVYRRRWNVD</sequence>
<dbReference type="STRING" id="1262450.S3CRW3"/>
<feature type="compositionally biased region" description="Polar residues" evidence="6">
    <location>
        <begin position="524"/>
        <end position="538"/>
    </location>
</feature>
<reference evidence="7 8" key="1">
    <citation type="journal article" date="2013" name="BMC Genomics">
        <title>The genome and transcriptome of the pine saprophyte Ophiostoma piceae, and a comparison with the bark beetle-associated pine pathogen Grosmannia clavigera.</title>
        <authorList>
            <person name="Haridas S."/>
            <person name="Wang Y."/>
            <person name="Lim L."/>
            <person name="Massoumi Alamouti S."/>
            <person name="Jackman S."/>
            <person name="Docking R."/>
            <person name="Robertson G."/>
            <person name="Birol I."/>
            <person name="Bohlmann J."/>
            <person name="Breuil C."/>
        </authorList>
    </citation>
    <scope>NUCLEOTIDE SEQUENCE [LARGE SCALE GENOMIC DNA]</scope>
    <source>
        <strain evidence="7 8">UAMH 11346</strain>
    </source>
</reference>
<comment type="subcellular location">
    <subcellularLocation>
        <location evidence="2">Peroxisome membrane</location>
        <topology evidence="2">Peripheral membrane protein</topology>
    </subcellularLocation>
</comment>
<dbReference type="InterPro" id="IPR024758">
    <property type="entry name" value="Inp1"/>
</dbReference>
<dbReference type="VEuPathDB" id="FungiDB:F503_07708"/>
<dbReference type="Pfam" id="PF12634">
    <property type="entry name" value="Inp1"/>
    <property type="match status" value="1"/>
</dbReference>
<feature type="compositionally biased region" description="Polar residues" evidence="6">
    <location>
        <begin position="484"/>
        <end position="501"/>
    </location>
</feature>
<name>S3CRW3_OPHP1</name>